<evidence type="ECO:0000313" key="3">
    <source>
        <dbReference type="Proteomes" id="UP000235145"/>
    </source>
</evidence>
<dbReference type="Proteomes" id="UP000235145">
    <property type="component" value="Unassembled WGS sequence"/>
</dbReference>
<gene>
    <name evidence="2" type="ORF">LSAT_V11C400207970</name>
</gene>
<comment type="caution">
    <text evidence="2">The sequence shown here is derived from an EMBL/GenBank/DDBJ whole genome shotgun (WGS) entry which is preliminary data.</text>
</comment>
<dbReference type="InterPro" id="IPR029480">
    <property type="entry name" value="Transpos_assoc"/>
</dbReference>
<feature type="domain" description="Transposase-associated" evidence="1">
    <location>
        <begin position="5"/>
        <end position="93"/>
    </location>
</feature>
<evidence type="ECO:0000259" key="1">
    <source>
        <dbReference type="Pfam" id="PF13963"/>
    </source>
</evidence>
<organism evidence="2 3">
    <name type="scientific">Lactuca sativa</name>
    <name type="common">Garden lettuce</name>
    <dbReference type="NCBI Taxonomy" id="4236"/>
    <lineage>
        <taxon>Eukaryota</taxon>
        <taxon>Viridiplantae</taxon>
        <taxon>Streptophyta</taxon>
        <taxon>Embryophyta</taxon>
        <taxon>Tracheophyta</taxon>
        <taxon>Spermatophyta</taxon>
        <taxon>Magnoliopsida</taxon>
        <taxon>eudicotyledons</taxon>
        <taxon>Gunneridae</taxon>
        <taxon>Pentapetalae</taxon>
        <taxon>asterids</taxon>
        <taxon>campanulids</taxon>
        <taxon>Asterales</taxon>
        <taxon>Asteraceae</taxon>
        <taxon>Cichorioideae</taxon>
        <taxon>Cichorieae</taxon>
        <taxon>Lactucinae</taxon>
        <taxon>Lactuca</taxon>
    </lineage>
</organism>
<protein>
    <recommendedName>
        <fullName evidence="1">Transposase-associated domain-containing protein</fullName>
    </recommendedName>
</protein>
<name>A0A9R1XIM0_LACSA</name>
<reference evidence="2 3" key="1">
    <citation type="journal article" date="2017" name="Nat. Commun.">
        <title>Genome assembly with in vitro proximity ligation data and whole-genome triplication in lettuce.</title>
        <authorList>
            <person name="Reyes-Chin-Wo S."/>
            <person name="Wang Z."/>
            <person name="Yang X."/>
            <person name="Kozik A."/>
            <person name="Arikit S."/>
            <person name="Song C."/>
            <person name="Xia L."/>
            <person name="Froenicke L."/>
            <person name="Lavelle D.O."/>
            <person name="Truco M.J."/>
            <person name="Xia R."/>
            <person name="Zhu S."/>
            <person name="Xu C."/>
            <person name="Xu H."/>
            <person name="Xu X."/>
            <person name="Cox K."/>
            <person name="Korf I."/>
            <person name="Meyers B.C."/>
            <person name="Michelmore R.W."/>
        </authorList>
    </citation>
    <scope>NUCLEOTIDE SEQUENCE [LARGE SCALE GENOMIC DNA]</scope>
    <source>
        <strain evidence="3">cv. Salinas</strain>
        <tissue evidence="2">Seedlings</tissue>
    </source>
</reference>
<keyword evidence="3" id="KW-1185">Reference proteome</keyword>
<evidence type="ECO:0000313" key="2">
    <source>
        <dbReference type="EMBL" id="KAJ0214476.1"/>
    </source>
</evidence>
<dbReference type="AlphaFoldDB" id="A0A9R1XIM0"/>
<accession>A0A9R1XIM0</accession>
<sequence length="451" mass="51930">MTSNREWMYTMRLTRNGAFNTEFRHYVNHFFDFAYTNATNIQHSIVEGVEVFEIRCPCKKCKNRYYKTINLVELHLCQNGFMEDYMFWYAHGELYPTQEIGQCSISETAQDNDEGVGDYRRYEQMIIESMHQPEAPYYQQAPYCQQAKQNPNQSARTFYKMLNQVSEPLWDGSKKASTLSTTTSLIAVNTCFLLRPPPIDTSIDASHPLSKTLNLSLNSSALESKHPTINLHRLTFGFSFLVSNFSEKIGSPHYPQSLNIVGMECRLILRSSTSARFKATCETIKFGCSKEAKSCTQGQCYIHIRCVQTPCIQSDEFMEFVVKAEGERYDTSHKRIPFMPILALIKKKKTDNLTFSMGRQLYAVRWSSIELCIINPKKNYCCQDLSKYDAIIRKENTEKFQIEELPNDRIVCSISISLKDANSSNILSLKLNFTELLDEWGAPNSSSRNQN</sequence>
<dbReference type="EMBL" id="NBSK02000004">
    <property type="protein sequence ID" value="KAJ0214476.1"/>
    <property type="molecule type" value="Genomic_DNA"/>
</dbReference>
<proteinExistence type="predicted"/>
<dbReference type="Pfam" id="PF13963">
    <property type="entry name" value="Transpos_assoc"/>
    <property type="match status" value="1"/>
</dbReference>